<keyword evidence="3" id="KW-1185">Reference proteome</keyword>
<dbReference type="AlphaFoldDB" id="A0A1N6I9H7"/>
<dbReference type="EMBL" id="FSRJ01000006">
    <property type="protein sequence ID" value="SIO28676.1"/>
    <property type="molecule type" value="Genomic_DNA"/>
</dbReference>
<name>A0A1N6I9H7_9MICO</name>
<proteinExistence type="predicted"/>
<dbReference type="RefSeq" id="WP_074261925.1">
    <property type="nucleotide sequence ID" value="NZ_FSRJ01000006.1"/>
</dbReference>
<feature type="transmembrane region" description="Helical" evidence="1">
    <location>
        <begin position="190"/>
        <end position="208"/>
    </location>
</feature>
<evidence type="ECO:0000313" key="3">
    <source>
        <dbReference type="Proteomes" id="UP000184699"/>
    </source>
</evidence>
<organism evidence="2 3">
    <name type="scientific">Agromyces cerinus subsp. cerinus</name>
    <dbReference type="NCBI Taxonomy" id="232089"/>
    <lineage>
        <taxon>Bacteria</taxon>
        <taxon>Bacillati</taxon>
        <taxon>Actinomycetota</taxon>
        <taxon>Actinomycetes</taxon>
        <taxon>Micrococcales</taxon>
        <taxon>Microbacteriaceae</taxon>
        <taxon>Agromyces</taxon>
    </lineage>
</organism>
<protein>
    <recommendedName>
        <fullName evidence="4">DUF2975 domain-containing protein</fullName>
    </recommendedName>
</protein>
<evidence type="ECO:0000256" key="1">
    <source>
        <dbReference type="SAM" id="Phobius"/>
    </source>
</evidence>
<feature type="transmembrane region" description="Helical" evidence="1">
    <location>
        <begin position="90"/>
        <end position="114"/>
    </location>
</feature>
<evidence type="ECO:0000313" key="2">
    <source>
        <dbReference type="EMBL" id="SIO28676.1"/>
    </source>
</evidence>
<keyword evidence="1" id="KW-0472">Membrane</keyword>
<sequence>MTVTEASAARPNARARRRGTSIGIGLIWVIATFAMIFDALGLFSITTGLFLVNALQGDVEAHQSLTALPQFTQAELREGASPADLTDVSIWVRLLCALPTLVHLVTVLVSTVLVTRAIRVIESGRPFTGAGVRAWALLGIVLIVGGGIQGLLDTVAIAVVTTLGRTIGYPDGPWPLGGDYQALGTDFPDWPWIFFVLGIIAAAVAAAFREGSRLEAEVEGVV</sequence>
<keyword evidence="1" id="KW-1133">Transmembrane helix</keyword>
<accession>A0A1N6I9H7</accession>
<gene>
    <name evidence="2" type="ORF">SAMN05443544_3796</name>
</gene>
<dbReference type="OrthoDB" id="4928721at2"/>
<dbReference type="STRING" id="232089.SAMN05443544_3796"/>
<reference evidence="3" key="1">
    <citation type="submission" date="2016-11" db="EMBL/GenBank/DDBJ databases">
        <authorList>
            <person name="Varghese N."/>
            <person name="Submissions S."/>
        </authorList>
    </citation>
    <scope>NUCLEOTIDE SEQUENCE [LARGE SCALE GENOMIC DNA]</scope>
    <source>
        <strain evidence="3">DSM 8595</strain>
    </source>
</reference>
<dbReference type="Proteomes" id="UP000184699">
    <property type="component" value="Unassembled WGS sequence"/>
</dbReference>
<keyword evidence="1" id="KW-0812">Transmembrane</keyword>
<evidence type="ECO:0008006" key="4">
    <source>
        <dbReference type="Google" id="ProtNLM"/>
    </source>
</evidence>
<feature type="transmembrane region" description="Helical" evidence="1">
    <location>
        <begin position="21"/>
        <end position="45"/>
    </location>
</feature>
<feature type="transmembrane region" description="Helical" evidence="1">
    <location>
        <begin position="135"/>
        <end position="160"/>
    </location>
</feature>